<dbReference type="InterPro" id="IPR036365">
    <property type="entry name" value="PGBD-like_sf"/>
</dbReference>
<dbReference type="STRING" id="111015.AXF14_03420"/>
<keyword evidence="2" id="KW-0812">Transmembrane</keyword>
<protein>
    <submittedName>
        <fullName evidence="4">Peptidoglycan-binding protein</fullName>
    </submittedName>
</protein>
<feature type="transmembrane region" description="Helical" evidence="2">
    <location>
        <begin position="35"/>
        <end position="53"/>
    </location>
</feature>
<feature type="region of interest" description="Disordered" evidence="1">
    <location>
        <begin position="266"/>
        <end position="293"/>
    </location>
</feature>
<gene>
    <name evidence="4" type="ORF">AXF14_03420</name>
</gene>
<dbReference type="GO" id="GO:0015562">
    <property type="term" value="F:efflux transmembrane transporter activity"/>
    <property type="evidence" value="ECO:0007669"/>
    <property type="project" value="TreeGrafter"/>
</dbReference>
<organism evidence="4 5">
    <name type="scientific">Actinomyces radicidentis</name>
    <dbReference type="NCBI Taxonomy" id="111015"/>
    <lineage>
        <taxon>Bacteria</taxon>
        <taxon>Bacillati</taxon>
        <taxon>Actinomycetota</taxon>
        <taxon>Actinomycetes</taxon>
        <taxon>Actinomycetales</taxon>
        <taxon>Actinomycetaceae</taxon>
        <taxon>Actinomyces</taxon>
    </lineage>
</organism>
<dbReference type="OrthoDB" id="3268648at2"/>
<keyword evidence="2" id="KW-0472">Membrane</keyword>
<dbReference type="KEGG" id="ard:AXF14_03420"/>
<dbReference type="SUPFAM" id="SSF47090">
    <property type="entry name" value="PGBD-like"/>
    <property type="match status" value="1"/>
</dbReference>
<evidence type="ECO:0000256" key="1">
    <source>
        <dbReference type="SAM" id="MobiDB-lite"/>
    </source>
</evidence>
<feature type="compositionally biased region" description="Low complexity" evidence="1">
    <location>
        <begin position="266"/>
        <end position="276"/>
    </location>
</feature>
<keyword evidence="2" id="KW-1133">Transmembrane helix</keyword>
<keyword evidence="5" id="KW-1185">Reference proteome</keyword>
<dbReference type="EMBL" id="CP014228">
    <property type="protein sequence ID" value="AMD86823.1"/>
    <property type="molecule type" value="Genomic_DNA"/>
</dbReference>
<dbReference type="PANTHER" id="PTHR30469">
    <property type="entry name" value="MULTIDRUG RESISTANCE PROTEIN MDTA"/>
    <property type="match status" value="1"/>
</dbReference>
<dbReference type="Gene3D" id="2.40.420.20">
    <property type="match status" value="1"/>
</dbReference>
<sequence>MDKTTTSTQDGGSTGTSTDAAADLGVVRRTRRRTFLAMGTVAVLAAGAGAFASKTGPFAPEPQPTASTFTGATDTITRGDLQGETSVTGTLRYSDPHKLKAGFEGVLIQVPSSGTVLTQGDVLYRTGTDIAYLMHGSLPAWRTFEAGMDKGEDVLQLETLLRDMGYFDYEPDDKFNWYTTNAIMKWQKAVGLPQTGTIPLGQMVFTPGDLRVGTVTARVGDSIAPGTELYDVTSTTQVVNADIKLSDQRLAVVDTAVTIRLPDSSTTTGTITSVGTPVEKSSDSGSGSSDSKERVIPITVTLDDASATASFQEVSVTVDLPSEKREGVLSVPVGALLALTPDQYGVEIVESDGTTRKVPVTVGLFAGGRVEVSGDDLSEGQRVVVPQT</sequence>
<dbReference type="Gene3D" id="1.10.101.10">
    <property type="entry name" value="PGBD-like superfamily/PGBD"/>
    <property type="match status" value="1"/>
</dbReference>
<proteinExistence type="predicted"/>
<evidence type="ECO:0000259" key="3">
    <source>
        <dbReference type="Pfam" id="PF01471"/>
    </source>
</evidence>
<dbReference type="Pfam" id="PF01471">
    <property type="entry name" value="PG_binding_1"/>
    <property type="match status" value="1"/>
</dbReference>
<dbReference type="PROSITE" id="PS51318">
    <property type="entry name" value="TAT"/>
    <property type="match status" value="1"/>
</dbReference>
<dbReference type="GO" id="GO:1990281">
    <property type="term" value="C:efflux pump complex"/>
    <property type="evidence" value="ECO:0007669"/>
    <property type="project" value="TreeGrafter"/>
</dbReference>
<dbReference type="InterPro" id="IPR002477">
    <property type="entry name" value="Peptidoglycan-bd-like"/>
</dbReference>
<feature type="domain" description="Peptidoglycan binding-like" evidence="3">
    <location>
        <begin position="151"/>
        <end position="196"/>
    </location>
</feature>
<evidence type="ECO:0000313" key="4">
    <source>
        <dbReference type="EMBL" id="AMD86823.1"/>
    </source>
</evidence>
<name>A0A109W2A0_ACTRD</name>
<dbReference type="AlphaFoldDB" id="A0A109W2A0"/>
<evidence type="ECO:0000313" key="5">
    <source>
        <dbReference type="Proteomes" id="UP000065220"/>
    </source>
</evidence>
<dbReference type="PANTHER" id="PTHR30469:SF15">
    <property type="entry name" value="HLYD FAMILY OF SECRETION PROTEINS"/>
    <property type="match status" value="1"/>
</dbReference>
<dbReference type="InterPro" id="IPR006311">
    <property type="entry name" value="TAT_signal"/>
</dbReference>
<accession>A0A109W2A0</accession>
<dbReference type="RefSeq" id="WP_067940858.1">
    <property type="nucleotide sequence ID" value="NZ_CP014228.1"/>
</dbReference>
<dbReference type="Proteomes" id="UP000065220">
    <property type="component" value="Chromosome"/>
</dbReference>
<dbReference type="InterPro" id="IPR036366">
    <property type="entry name" value="PGBDSf"/>
</dbReference>
<reference evidence="5" key="1">
    <citation type="submission" date="2016-02" db="EMBL/GenBank/DDBJ databases">
        <authorList>
            <person name="Holder M.E."/>
            <person name="Ajami N.J."/>
            <person name="Petrosino J.F."/>
        </authorList>
    </citation>
    <scope>NUCLEOTIDE SEQUENCE [LARGE SCALE GENOMIC DNA]</scope>
    <source>
        <strain evidence="5">CCUG 36733</strain>
    </source>
</reference>
<evidence type="ECO:0000256" key="2">
    <source>
        <dbReference type="SAM" id="Phobius"/>
    </source>
</evidence>